<dbReference type="InterPro" id="IPR036890">
    <property type="entry name" value="HATPase_C_sf"/>
</dbReference>
<comment type="catalytic activity">
    <reaction evidence="1">
        <text>ATP + protein L-histidine = ADP + protein N-phospho-L-histidine.</text>
        <dbReference type="EC" id="2.7.13.3"/>
    </reaction>
</comment>
<keyword evidence="8" id="KW-0902">Two-component regulatory system</keyword>
<dbReference type="InterPro" id="IPR050482">
    <property type="entry name" value="Sensor_HK_TwoCompSys"/>
</dbReference>
<keyword evidence="11" id="KW-1133">Transmembrane helix</keyword>
<organism evidence="13 14">
    <name type="scientific">Dermacoccus abyssi</name>
    <dbReference type="NCBI Taxonomy" id="322596"/>
    <lineage>
        <taxon>Bacteria</taxon>
        <taxon>Bacillati</taxon>
        <taxon>Actinomycetota</taxon>
        <taxon>Actinomycetes</taxon>
        <taxon>Micrococcales</taxon>
        <taxon>Dermacoccaceae</taxon>
        <taxon>Dermacoccus</taxon>
    </lineage>
</organism>
<evidence type="ECO:0000256" key="3">
    <source>
        <dbReference type="ARBA" id="ARBA00022553"/>
    </source>
</evidence>
<evidence type="ECO:0000313" key="13">
    <source>
        <dbReference type="EMBL" id="RHW44574.1"/>
    </source>
</evidence>
<evidence type="ECO:0000256" key="5">
    <source>
        <dbReference type="ARBA" id="ARBA00022741"/>
    </source>
</evidence>
<keyword evidence="11" id="KW-0812">Transmembrane</keyword>
<feature type="transmembrane region" description="Helical" evidence="11">
    <location>
        <begin position="152"/>
        <end position="176"/>
    </location>
</feature>
<name>A0A417Z1Z3_9MICO</name>
<feature type="compositionally biased region" description="Basic residues" evidence="10">
    <location>
        <begin position="1"/>
        <end position="16"/>
    </location>
</feature>
<dbReference type="InterPro" id="IPR011712">
    <property type="entry name" value="Sig_transdc_His_kin_sub3_dim/P"/>
</dbReference>
<evidence type="ECO:0000256" key="11">
    <source>
        <dbReference type="SAM" id="Phobius"/>
    </source>
</evidence>
<evidence type="ECO:0000256" key="8">
    <source>
        <dbReference type="ARBA" id="ARBA00023012"/>
    </source>
</evidence>
<dbReference type="AlphaFoldDB" id="A0A417Z1Z3"/>
<feature type="transmembrane region" description="Helical" evidence="11">
    <location>
        <begin position="100"/>
        <end position="117"/>
    </location>
</feature>
<evidence type="ECO:0000256" key="7">
    <source>
        <dbReference type="ARBA" id="ARBA00022840"/>
    </source>
</evidence>
<dbReference type="CDD" id="cd16917">
    <property type="entry name" value="HATPase_UhpB-NarQ-NarX-like"/>
    <property type="match status" value="1"/>
</dbReference>
<keyword evidence="9" id="KW-0175">Coiled coil</keyword>
<gene>
    <name evidence="13" type="ORF">D1832_11915</name>
</gene>
<dbReference type="Gene3D" id="3.30.565.10">
    <property type="entry name" value="Histidine kinase-like ATPase, C-terminal domain"/>
    <property type="match status" value="1"/>
</dbReference>
<keyword evidence="5" id="KW-0547">Nucleotide-binding</keyword>
<dbReference type="EMBL" id="QWLM01000015">
    <property type="protein sequence ID" value="RHW44574.1"/>
    <property type="molecule type" value="Genomic_DNA"/>
</dbReference>
<protein>
    <recommendedName>
        <fullName evidence="2">histidine kinase</fullName>
        <ecNumber evidence="2">2.7.13.3</ecNumber>
    </recommendedName>
</protein>
<dbReference type="GO" id="GO:0046983">
    <property type="term" value="F:protein dimerization activity"/>
    <property type="evidence" value="ECO:0007669"/>
    <property type="project" value="InterPro"/>
</dbReference>
<reference evidence="13 14" key="1">
    <citation type="submission" date="2018-08" db="EMBL/GenBank/DDBJ databases">
        <title>Whole genome sequence analysis of Dermacoccus abyssi bacteria isolated from Deep Mariana trench Micromonospora spp reveals genes involved in the environmental adaptation and production of secondary metabolites.</title>
        <authorList>
            <person name="Abdel-Mageed W.M."/>
            <person name="Lehri B."/>
            <person name="Nouioui I."/>
            <person name="Goodfellow I."/>
            <person name="Jaspars M."/>
            <person name="Karlyshev A."/>
        </authorList>
    </citation>
    <scope>NUCLEOTIDE SEQUENCE [LARGE SCALE GENOMIC DNA]</scope>
    <source>
        <strain evidence="13 14">MT1.1</strain>
    </source>
</reference>
<dbReference type="GO" id="GO:0005524">
    <property type="term" value="F:ATP binding"/>
    <property type="evidence" value="ECO:0007669"/>
    <property type="project" value="UniProtKB-KW"/>
</dbReference>
<accession>A0A417Z1Z3</accession>
<dbReference type="Pfam" id="PF07730">
    <property type="entry name" value="HisKA_3"/>
    <property type="match status" value="1"/>
</dbReference>
<evidence type="ECO:0000256" key="4">
    <source>
        <dbReference type="ARBA" id="ARBA00022679"/>
    </source>
</evidence>
<evidence type="ECO:0000256" key="2">
    <source>
        <dbReference type="ARBA" id="ARBA00012438"/>
    </source>
</evidence>
<sequence length="467" mass="49531">MSIRPTRGRPGMRRNHTGMTRVPRLVASTSASTTRVRASSRSMRSACSRAPYSRVGRKCRSRTPASSFRGTHRAPRHAAMTDVAPAEPASADVTSRDLRGAFGMFALGVALVPIGLVETWTDTPWTLERWWHLAPLAVLCALMAVRRGRPLTAIGVGVLVFVAEGFFGGSLASLLVFIELVHAAGRYGRGRIADHLAHVIVAVIAAVGVLTLVATRDLRVAIMAALTVFAVLGTSYWWGESAKQQADLVEAERARAEDLARMAALREEQARRGEREAMAGEIHDALSGNLAAITIHAEAGLANPEVAPQALQGVRTTSKQAMGELRSMLAVLRPDGGPAMPPSNLEDAVDAARGRGLEIDARYEPALLGDLPPQVAHAAYRVAQESLTNVERHCPGGQAELVVTRDGDLAITVDSPCGVGPRSDGGYGLTSMSERVTSLGGVFEAGPHDGGWRVHAVIPLDSGEVVA</sequence>
<proteinExistence type="predicted"/>
<evidence type="ECO:0000256" key="1">
    <source>
        <dbReference type="ARBA" id="ARBA00000085"/>
    </source>
</evidence>
<keyword evidence="6" id="KW-0418">Kinase</keyword>
<dbReference type="Gene3D" id="1.20.5.1930">
    <property type="match status" value="1"/>
</dbReference>
<dbReference type="GO" id="GO:0016020">
    <property type="term" value="C:membrane"/>
    <property type="evidence" value="ECO:0007669"/>
    <property type="project" value="InterPro"/>
</dbReference>
<evidence type="ECO:0000256" key="6">
    <source>
        <dbReference type="ARBA" id="ARBA00022777"/>
    </source>
</evidence>
<evidence type="ECO:0000259" key="12">
    <source>
        <dbReference type="Pfam" id="PF07730"/>
    </source>
</evidence>
<evidence type="ECO:0000256" key="10">
    <source>
        <dbReference type="SAM" id="MobiDB-lite"/>
    </source>
</evidence>
<feature type="domain" description="Signal transduction histidine kinase subgroup 3 dimerisation and phosphoacceptor" evidence="12">
    <location>
        <begin position="274"/>
        <end position="335"/>
    </location>
</feature>
<feature type="transmembrane region" description="Helical" evidence="11">
    <location>
        <begin position="196"/>
        <end position="213"/>
    </location>
</feature>
<feature type="region of interest" description="Disordered" evidence="10">
    <location>
        <begin position="1"/>
        <end position="21"/>
    </location>
</feature>
<dbReference type="GO" id="GO:0000155">
    <property type="term" value="F:phosphorelay sensor kinase activity"/>
    <property type="evidence" value="ECO:0007669"/>
    <property type="project" value="InterPro"/>
</dbReference>
<dbReference type="PANTHER" id="PTHR24421:SF10">
    <property type="entry name" value="NITRATE_NITRITE SENSOR PROTEIN NARQ"/>
    <property type="match status" value="1"/>
</dbReference>
<feature type="coiled-coil region" evidence="9">
    <location>
        <begin position="239"/>
        <end position="268"/>
    </location>
</feature>
<keyword evidence="4" id="KW-0808">Transferase</keyword>
<evidence type="ECO:0000256" key="9">
    <source>
        <dbReference type="SAM" id="Coils"/>
    </source>
</evidence>
<feature type="region of interest" description="Disordered" evidence="10">
    <location>
        <begin position="53"/>
        <end position="86"/>
    </location>
</feature>
<feature type="transmembrane region" description="Helical" evidence="11">
    <location>
        <begin position="220"/>
        <end position="239"/>
    </location>
</feature>
<keyword evidence="3" id="KW-0597">Phosphoprotein</keyword>
<dbReference type="Proteomes" id="UP000285376">
    <property type="component" value="Unassembled WGS sequence"/>
</dbReference>
<keyword evidence="11" id="KW-0472">Membrane</keyword>
<dbReference type="EC" id="2.7.13.3" evidence="2"/>
<keyword evidence="7" id="KW-0067">ATP-binding</keyword>
<evidence type="ECO:0000313" key="14">
    <source>
        <dbReference type="Proteomes" id="UP000285376"/>
    </source>
</evidence>
<dbReference type="PANTHER" id="PTHR24421">
    <property type="entry name" value="NITRATE/NITRITE SENSOR PROTEIN NARX-RELATED"/>
    <property type="match status" value="1"/>
</dbReference>
<feature type="transmembrane region" description="Helical" evidence="11">
    <location>
        <begin position="129"/>
        <end position="145"/>
    </location>
</feature>
<comment type="caution">
    <text evidence="13">The sequence shown here is derived from an EMBL/GenBank/DDBJ whole genome shotgun (WGS) entry which is preliminary data.</text>
</comment>
<dbReference type="SUPFAM" id="SSF55874">
    <property type="entry name" value="ATPase domain of HSP90 chaperone/DNA topoisomerase II/histidine kinase"/>
    <property type="match status" value="1"/>
</dbReference>